<evidence type="ECO:0000259" key="2">
    <source>
        <dbReference type="PROSITE" id="PS00028"/>
    </source>
</evidence>
<accession>A0AAN5CCE2</accession>
<dbReference type="PROSITE" id="PS00028">
    <property type="entry name" value="ZINC_FINGER_C2H2_1"/>
    <property type="match status" value="1"/>
</dbReference>
<evidence type="ECO:0000313" key="4">
    <source>
        <dbReference type="EMBL" id="GMR63224.1"/>
    </source>
</evidence>
<evidence type="ECO:0000313" key="3">
    <source>
        <dbReference type="EMBL" id="GMR36201.1"/>
    </source>
</evidence>
<protein>
    <recommendedName>
        <fullName evidence="2">C2H2-type domain-containing protein</fullName>
    </recommendedName>
</protein>
<feature type="compositionally biased region" description="Acidic residues" evidence="1">
    <location>
        <begin position="96"/>
        <end position="110"/>
    </location>
</feature>
<dbReference type="PANTHER" id="PTHR33936">
    <property type="entry name" value="PROTEIN CBG17840"/>
    <property type="match status" value="1"/>
</dbReference>
<name>A0AAN5CCE2_9BILA</name>
<dbReference type="SMART" id="SM00355">
    <property type="entry name" value="ZnF_C2H2"/>
    <property type="match status" value="2"/>
</dbReference>
<feature type="region of interest" description="Disordered" evidence="1">
    <location>
        <begin position="93"/>
        <end position="115"/>
    </location>
</feature>
<gene>
    <name evidence="3" type="ORF">PMAYCL1PPCAC_06396</name>
    <name evidence="4" type="ORF">PMAYCL1PPCAC_33419</name>
</gene>
<proteinExistence type="predicted"/>
<keyword evidence="5" id="KW-1185">Reference proteome</keyword>
<dbReference type="EMBL" id="BTRK01000002">
    <property type="protein sequence ID" value="GMR36201.1"/>
    <property type="molecule type" value="Genomic_DNA"/>
</dbReference>
<dbReference type="InterPro" id="IPR052797">
    <property type="entry name" value="RegFact_GeneExpr_CellDeath"/>
</dbReference>
<reference evidence="3" key="2">
    <citation type="submission" date="2023-06" db="EMBL/GenBank/DDBJ databases">
        <title>Genome assembly of Pristionchus species.</title>
        <authorList>
            <person name="Yoshida K."/>
            <person name="Sommer R.J."/>
        </authorList>
    </citation>
    <scope>NUCLEOTIDE SEQUENCE</scope>
    <source>
        <strain evidence="3">RS5460</strain>
    </source>
</reference>
<dbReference type="PANTHER" id="PTHR33936:SF24">
    <property type="entry name" value="C2H2-TYPE DOMAIN-CONTAINING PROTEIN"/>
    <property type="match status" value="1"/>
</dbReference>
<dbReference type="AlphaFoldDB" id="A0AAN5CCE2"/>
<reference evidence="5" key="1">
    <citation type="submission" date="2022-10" db="EMBL/GenBank/DDBJ databases">
        <title>Genome assembly of Pristionchus species.</title>
        <authorList>
            <person name="Yoshida K."/>
            <person name="Sommer R.J."/>
        </authorList>
    </citation>
    <scope>NUCLEOTIDE SEQUENCE [LARGE SCALE GENOMIC DNA]</scope>
    <source>
        <strain evidence="4 5">RS5460</strain>
    </source>
</reference>
<evidence type="ECO:0000256" key="1">
    <source>
        <dbReference type="SAM" id="MobiDB-lite"/>
    </source>
</evidence>
<sequence>MSTVKVVRGGRLLTSEIYADLRPRTIRPPRSVFFKCPEPGCGFEHAQWSLVGQHLYHHHGYSQETIDLEECEQRKTRRNKSWLKKKFAAADTPSYVDEEGNELEEEDNGENDLKPSPMVLEAMRKLLPRDGQKEGCICPLPECSAVLQNRVDLVNHARSIHIHHPTAIGTFEIHGELFENEDDFKDWKLRLESDFAMYFACESTGRQGACKNFFFVCHRSGRVVRRMKQLRERRHMTRVAQATANDEPIPSPKKRNKIVKNQEYCTAFMRARKDSLGRVHVSYSTSHIGHDQNPALLPLTPSMKKLLLDRVIAEHEHASCSLIASRIRDEYNDPNSRLHYVSMTDVIEVIRMERKRLAKVGGEEAENALEIFRVNCKKGRRKMGQELLSTGERHKPPRSAMGGRRREEMEMDGKDLMHNYARPIKLDDDDDLGDFVGGEEEVMEDDHVQYYDEEDVDVDDEHRHGVFEEDEEVDESMMETSQQEEEEEEVEDEMSHLVSPSMRVVAVRPTQRGMQQMQQPLMEDVIKSKHSVRNLVGWSQMRSYNDQDTYEQWSKGQMDEHVDNICEALVTNGDPSALQNYLDEIRRVCSRYEHFLTR</sequence>
<dbReference type="InterPro" id="IPR013087">
    <property type="entry name" value="Znf_C2H2_type"/>
</dbReference>
<feature type="domain" description="C2H2-type" evidence="2">
    <location>
        <begin position="138"/>
        <end position="161"/>
    </location>
</feature>
<organism evidence="3 5">
    <name type="scientific">Pristionchus mayeri</name>
    <dbReference type="NCBI Taxonomy" id="1317129"/>
    <lineage>
        <taxon>Eukaryota</taxon>
        <taxon>Metazoa</taxon>
        <taxon>Ecdysozoa</taxon>
        <taxon>Nematoda</taxon>
        <taxon>Chromadorea</taxon>
        <taxon>Rhabditida</taxon>
        <taxon>Rhabditina</taxon>
        <taxon>Diplogasteromorpha</taxon>
        <taxon>Diplogasteroidea</taxon>
        <taxon>Neodiplogasteridae</taxon>
        <taxon>Pristionchus</taxon>
    </lineage>
</organism>
<dbReference type="Proteomes" id="UP001328107">
    <property type="component" value="Unassembled WGS sequence"/>
</dbReference>
<dbReference type="EMBL" id="BTRK01000023">
    <property type="protein sequence ID" value="GMR63224.1"/>
    <property type="molecule type" value="Genomic_DNA"/>
</dbReference>
<comment type="caution">
    <text evidence="3">The sequence shown here is derived from an EMBL/GenBank/DDBJ whole genome shotgun (WGS) entry which is preliminary data.</text>
</comment>
<evidence type="ECO:0000313" key="5">
    <source>
        <dbReference type="Proteomes" id="UP001328107"/>
    </source>
</evidence>